<proteinExistence type="predicted"/>
<dbReference type="InterPro" id="IPR051044">
    <property type="entry name" value="MAG_DAG_Lipase"/>
</dbReference>
<feature type="domain" description="Serine aminopeptidase S33" evidence="1">
    <location>
        <begin position="7"/>
        <end position="241"/>
    </location>
</feature>
<keyword evidence="3" id="KW-1185">Reference proteome</keyword>
<dbReference type="InterPro" id="IPR022742">
    <property type="entry name" value="Hydrolase_4"/>
</dbReference>
<accession>A0A4U1BPL5</accession>
<dbReference type="InterPro" id="IPR029058">
    <property type="entry name" value="AB_hydrolase_fold"/>
</dbReference>
<dbReference type="Proteomes" id="UP000305675">
    <property type="component" value="Unassembled WGS sequence"/>
</dbReference>
<reference evidence="2 3" key="1">
    <citation type="submission" date="2019-04" db="EMBL/GenBank/DDBJ databases">
        <authorList>
            <person name="Hwang J.C."/>
        </authorList>
    </citation>
    <scope>NUCLEOTIDE SEQUENCE [LARGE SCALE GENOMIC DNA]</scope>
    <source>
        <strain evidence="2 3">IMCC35002</strain>
    </source>
</reference>
<dbReference type="InterPro" id="IPR000073">
    <property type="entry name" value="AB_hydrolase_1"/>
</dbReference>
<evidence type="ECO:0000313" key="3">
    <source>
        <dbReference type="Proteomes" id="UP000305675"/>
    </source>
</evidence>
<gene>
    <name evidence="2" type="ORF">FCL42_05210</name>
</gene>
<evidence type="ECO:0000313" key="2">
    <source>
        <dbReference type="EMBL" id="TKB56533.1"/>
    </source>
</evidence>
<keyword evidence="2" id="KW-0378">Hydrolase</keyword>
<dbReference type="AlphaFoldDB" id="A0A4U1BPL5"/>
<dbReference type="EMBL" id="SWCJ01000003">
    <property type="protein sequence ID" value="TKB56533.1"/>
    <property type="molecule type" value="Genomic_DNA"/>
</dbReference>
<dbReference type="GO" id="GO:0016787">
    <property type="term" value="F:hydrolase activity"/>
    <property type="evidence" value="ECO:0007669"/>
    <property type="project" value="UniProtKB-KW"/>
</dbReference>
<name>A0A4U1BPL5_9GAMM</name>
<organism evidence="2 3">
    <name type="scientific">Ferrimonas aestuarii</name>
    <dbReference type="NCBI Taxonomy" id="2569539"/>
    <lineage>
        <taxon>Bacteria</taxon>
        <taxon>Pseudomonadati</taxon>
        <taxon>Pseudomonadota</taxon>
        <taxon>Gammaproteobacteria</taxon>
        <taxon>Alteromonadales</taxon>
        <taxon>Ferrimonadaceae</taxon>
        <taxon>Ferrimonas</taxon>
    </lineage>
</organism>
<sequence>MASNLEAKPAVVLIHGMWGTGETLNEVAQAFASWGYRTFSPTLPLHRVMVQTSTVERKQLTHTGLDDYLRFLNGYLDDLKLNHGVERPMLLGHSMGGLLALKLASQRPHCGLVLLSPAAPRGISAWGMSVLRTMGRNLLKFPTWWYTLSLNLANVRYGIANTQPLPYQQQITEQLCYESGRAATQILMPWLLQSDATQVQFAGVSGPVLVISGQQDRITPERVHWQIADRLGGKAKLLKFTAACHWTVGGQGFDDIATGIESWLSQHGLICLERTQTRSVG</sequence>
<comment type="caution">
    <text evidence="2">The sequence shown here is derived from an EMBL/GenBank/DDBJ whole genome shotgun (WGS) entry which is preliminary data.</text>
</comment>
<dbReference type="RefSeq" id="WP_136862337.1">
    <property type="nucleotide sequence ID" value="NZ_SWCJ01000003.1"/>
</dbReference>
<dbReference type="OrthoDB" id="9806902at2"/>
<dbReference type="SUPFAM" id="SSF53474">
    <property type="entry name" value="alpha/beta-Hydrolases"/>
    <property type="match status" value="1"/>
</dbReference>
<dbReference type="Gene3D" id="3.40.50.1820">
    <property type="entry name" value="alpha/beta hydrolase"/>
    <property type="match status" value="1"/>
</dbReference>
<dbReference type="Pfam" id="PF12146">
    <property type="entry name" value="Hydrolase_4"/>
    <property type="match status" value="1"/>
</dbReference>
<evidence type="ECO:0000259" key="1">
    <source>
        <dbReference type="Pfam" id="PF12146"/>
    </source>
</evidence>
<dbReference type="PANTHER" id="PTHR11614">
    <property type="entry name" value="PHOSPHOLIPASE-RELATED"/>
    <property type="match status" value="1"/>
</dbReference>
<protein>
    <submittedName>
        <fullName evidence="2">Alpha/beta hydrolase</fullName>
    </submittedName>
</protein>
<dbReference type="PRINTS" id="PR00111">
    <property type="entry name" value="ABHYDROLASE"/>
</dbReference>